<accession>A0A7K9RXG0</accession>
<feature type="repeat" description="ANK" evidence="1">
    <location>
        <begin position="1"/>
        <end position="31"/>
    </location>
</feature>
<dbReference type="PROSITE" id="PS50088">
    <property type="entry name" value="ANK_REPEAT"/>
    <property type="match status" value="3"/>
</dbReference>
<comment type="caution">
    <text evidence="2">The sequence shown here is derived from an EMBL/GenBank/DDBJ whole genome shotgun (WGS) entry which is preliminary data.</text>
</comment>
<dbReference type="InterPro" id="IPR002110">
    <property type="entry name" value="Ankyrin_rpt"/>
</dbReference>
<dbReference type="Proteomes" id="UP000572325">
    <property type="component" value="Unassembled WGS sequence"/>
</dbReference>
<feature type="repeat" description="ANK" evidence="1">
    <location>
        <begin position="32"/>
        <end position="64"/>
    </location>
</feature>
<feature type="non-terminal residue" evidence="2">
    <location>
        <position position="133"/>
    </location>
</feature>
<dbReference type="AlphaFoldDB" id="A0A7K9RXG0"/>
<gene>
    <name evidence="2" type="primary">Ankrd7_1</name>
    <name evidence="2" type="ORF">STEDEN_R12896</name>
</gene>
<dbReference type="PROSITE" id="PS50297">
    <property type="entry name" value="ANK_REP_REGION"/>
    <property type="match status" value="2"/>
</dbReference>
<dbReference type="EMBL" id="VWZU01012274">
    <property type="protein sequence ID" value="NXI28619.1"/>
    <property type="molecule type" value="Genomic_DNA"/>
</dbReference>
<reference evidence="2 3" key="1">
    <citation type="submission" date="2019-09" db="EMBL/GenBank/DDBJ databases">
        <title>Bird 10,000 Genomes (B10K) Project - Family phase.</title>
        <authorList>
            <person name="Zhang G."/>
        </authorList>
    </citation>
    <scope>NUCLEOTIDE SEQUENCE [LARGE SCALE GENOMIC DNA]</scope>
    <source>
        <strain evidence="2">B10K-DU-001-27</strain>
        <tissue evidence="2">Muscle</tissue>
    </source>
</reference>
<evidence type="ECO:0000313" key="2">
    <source>
        <dbReference type="EMBL" id="NXI28619.1"/>
    </source>
</evidence>
<keyword evidence="1" id="KW-0040">ANK repeat</keyword>
<dbReference type="PANTHER" id="PTHR24147">
    <property type="entry name" value="ANKYRIN REPEAT DOMAIN 36-RELATED"/>
    <property type="match status" value="1"/>
</dbReference>
<sequence length="133" mass="14269">RTPLHLDSANGHADVVRHLAGKSCQLNLAEDLGRAPLVEAVEQQQEECVAIMLEHGANPNLADVDSNTALHLAVLSGNTDVAGLLLEHNASSDAQNKGEYTPLNLAVSKQHEEMLECLLKKAADERTAGQCER</sequence>
<dbReference type="Gene3D" id="1.25.40.20">
    <property type="entry name" value="Ankyrin repeat-containing domain"/>
    <property type="match status" value="2"/>
</dbReference>
<feature type="repeat" description="ANK" evidence="1">
    <location>
        <begin position="65"/>
        <end position="97"/>
    </location>
</feature>
<dbReference type="Pfam" id="PF12796">
    <property type="entry name" value="Ank_2"/>
    <property type="match status" value="2"/>
</dbReference>
<keyword evidence="3" id="KW-1185">Reference proteome</keyword>
<dbReference type="PANTHER" id="PTHR24147:SF53">
    <property type="entry name" value="ANKYRIN REPEAT DOMAIN 26"/>
    <property type="match status" value="1"/>
</dbReference>
<protein>
    <submittedName>
        <fullName evidence="2">ANKR7 protein</fullName>
    </submittedName>
</protein>
<proteinExistence type="predicted"/>
<dbReference type="SMART" id="SM00248">
    <property type="entry name" value="ANK"/>
    <property type="match status" value="4"/>
</dbReference>
<name>A0A7K9RXG0_9PASS</name>
<evidence type="ECO:0000256" key="1">
    <source>
        <dbReference type="PROSITE-ProRule" id="PRU00023"/>
    </source>
</evidence>
<evidence type="ECO:0000313" key="3">
    <source>
        <dbReference type="Proteomes" id="UP000572325"/>
    </source>
</evidence>
<feature type="non-terminal residue" evidence="2">
    <location>
        <position position="1"/>
    </location>
</feature>
<dbReference type="SUPFAM" id="SSF48403">
    <property type="entry name" value="Ankyrin repeat"/>
    <property type="match status" value="1"/>
</dbReference>
<dbReference type="InterPro" id="IPR050657">
    <property type="entry name" value="Ankyrin_repeat_domain"/>
</dbReference>
<organism evidence="2 3">
    <name type="scientific">Sterrhoptilus dennistouni</name>
    <dbReference type="NCBI Taxonomy" id="2585820"/>
    <lineage>
        <taxon>Eukaryota</taxon>
        <taxon>Metazoa</taxon>
        <taxon>Chordata</taxon>
        <taxon>Craniata</taxon>
        <taxon>Vertebrata</taxon>
        <taxon>Euteleostomi</taxon>
        <taxon>Archelosauria</taxon>
        <taxon>Archosauria</taxon>
        <taxon>Dinosauria</taxon>
        <taxon>Saurischia</taxon>
        <taxon>Theropoda</taxon>
        <taxon>Coelurosauria</taxon>
        <taxon>Aves</taxon>
        <taxon>Neognathae</taxon>
        <taxon>Neoaves</taxon>
        <taxon>Telluraves</taxon>
        <taxon>Australaves</taxon>
        <taxon>Passeriformes</taxon>
        <taxon>Sylvioidea</taxon>
        <taxon>Zosteropidae</taxon>
        <taxon>Sterrhoptilus</taxon>
    </lineage>
</organism>
<dbReference type="InterPro" id="IPR036770">
    <property type="entry name" value="Ankyrin_rpt-contain_sf"/>
</dbReference>